<evidence type="ECO:0000256" key="1">
    <source>
        <dbReference type="SAM" id="Phobius"/>
    </source>
</evidence>
<dbReference type="OrthoDB" id="2730366at2"/>
<dbReference type="AlphaFoldDB" id="A0A239DA39"/>
<keyword evidence="6" id="KW-1185">Reference proteome</keyword>
<proteinExistence type="predicted"/>
<dbReference type="InterPro" id="IPR029101">
    <property type="entry name" value="Sigma_reg_N"/>
</dbReference>
<dbReference type="Pfam" id="PF13800">
    <property type="entry name" value="Sigma_reg_N"/>
    <property type="match status" value="1"/>
</dbReference>
<dbReference type="Pfam" id="PF13490">
    <property type="entry name" value="zf-HC2"/>
    <property type="match status" value="1"/>
</dbReference>
<dbReference type="InterPro" id="IPR027383">
    <property type="entry name" value="Znf_put"/>
</dbReference>
<protein>
    <submittedName>
        <fullName evidence="5">Sigma factor regulator N-terminal</fullName>
    </submittedName>
</protein>
<feature type="transmembrane region" description="Helical" evidence="1">
    <location>
        <begin position="82"/>
        <end position="103"/>
    </location>
</feature>
<evidence type="ECO:0000313" key="6">
    <source>
        <dbReference type="Proteomes" id="UP000198304"/>
    </source>
</evidence>
<name>A0A239DA39_9FIRM</name>
<dbReference type="InterPro" id="IPR025672">
    <property type="entry name" value="Sigma_reg_C_dom"/>
</dbReference>
<dbReference type="EMBL" id="FZOJ01000007">
    <property type="protein sequence ID" value="SNS29225.1"/>
    <property type="molecule type" value="Genomic_DNA"/>
</dbReference>
<feature type="domain" description="Putative zinc-finger" evidence="2">
    <location>
        <begin position="3"/>
        <end position="36"/>
    </location>
</feature>
<evidence type="ECO:0000313" key="5">
    <source>
        <dbReference type="EMBL" id="SNS29225.1"/>
    </source>
</evidence>
<feature type="domain" description="Sigma factor regulator C-terminal" evidence="3">
    <location>
        <begin position="211"/>
        <end position="374"/>
    </location>
</feature>
<dbReference type="Proteomes" id="UP000198304">
    <property type="component" value="Unassembled WGS sequence"/>
</dbReference>
<gene>
    <name evidence="5" type="ORF">SAMN05446037_100775</name>
</gene>
<accession>A0A239DA39</accession>
<keyword evidence="1" id="KW-1133">Transmembrane helix</keyword>
<reference evidence="5 6" key="1">
    <citation type="submission" date="2017-06" db="EMBL/GenBank/DDBJ databases">
        <authorList>
            <person name="Kim H.J."/>
            <person name="Triplett B.A."/>
        </authorList>
    </citation>
    <scope>NUCLEOTIDE SEQUENCE [LARGE SCALE GENOMIC DNA]</scope>
    <source>
        <strain evidence="5 6">SCA</strain>
    </source>
</reference>
<dbReference type="RefSeq" id="WP_089282586.1">
    <property type="nucleotide sequence ID" value="NZ_FZOJ01000007.1"/>
</dbReference>
<keyword evidence="1" id="KW-0472">Membrane</keyword>
<organism evidence="5 6">
    <name type="scientific">Anaerovirgula multivorans</name>
    <dbReference type="NCBI Taxonomy" id="312168"/>
    <lineage>
        <taxon>Bacteria</taxon>
        <taxon>Bacillati</taxon>
        <taxon>Bacillota</taxon>
        <taxon>Clostridia</taxon>
        <taxon>Peptostreptococcales</taxon>
        <taxon>Natronincolaceae</taxon>
        <taxon>Anaerovirgula</taxon>
    </lineage>
</organism>
<sequence>MKCSDVEKNWQEYLEGSLDMEKEKEIENHINSCKQCNNKLDNELEKNTANTNDREEIIREEKQIKILKTAKWKNRFSTTASAISTVVVITLISGLLSGIFFGLGGRNSRAERMIQTANMVTELTMPNVTPGSGGSNIKSFFRMESNVELRKRVGREEQSIGRLKSNMFFNWMNVERDWSDGSLDVKLYFVYPEISEEIFDEGREIAAWNTLEILPEGTVSELAVSFDKSYSLEEAYNIFGEYDLDLLWFAVDTGVETDLGRGEFISVTGGLLGFPHFAHSLVYEPESPGNHSMKVYGDEDKKTTAFIRGLEFLVENEAWAQKAYRGNRNHLMLQERLDYVTKNGVKIYGVVVTGPTKELLSLKEVEEIRFPVVGEVDWWNWESRYYRGTIYN</sequence>
<evidence type="ECO:0000259" key="2">
    <source>
        <dbReference type="Pfam" id="PF13490"/>
    </source>
</evidence>
<evidence type="ECO:0000259" key="3">
    <source>
        <dbReference type="Pfam" id="PF13791"/>
    </source>
</evidence>
<evidence type="ECO:0000259" key="4">
    <source>
        <dbReference type="Pfam" id="PF13800"/>
    </source>
</evidence>
<feature type="domain" description="Sigma factor regulator N-terminal" evidence="4">
    <location>
        <begin position="65"/>
        <end position="157"/>
    </location>
</feature>
<keyword evidence="1" id="KW-0812">Transmembrane</keyword>
<dbReference type="Pfam" id="PF13791">
    <property type="entry name" value="Sigma_reg_C"/>
    <property type="match status" value="1"/>
</dbReference>